<dbReference type="InterPro" id="IPR036477">
    <property type="entry name" value="Formyl_transf_N_sf"/>
</dbReference>
<evidence type="ECO:0000256" key="2">
    <source>
        <dbReference type="ARBA" id="ARBA00012254"/>
    </source>
</evidence>
<dbReference type="PANTHER" id="PTHR43369">
    <property type="entry name" value="PHOSPHORIBOSYLGLYCINAMIDE FORMYLTRANSFERASE"/>
    <property type="match status" value="1"/>
</dbReference>
<dbReference type="GO" id="GO:0005737">
    <property type="term" value="C:cytoplasm"/>
    <property type="evidence" value="ECO:0007669"/>
    <property type="project" value="TreeGrafter"/>
</dbReference>
<proteinExistence type="predicted"/>
<reference evidence="6" key="1">
    <citation type="journal article" date="2014" name="Front. Microbiol.">
        <title>High frequency of phylogenetically diverse reductive dehalogenase-homologous genes in deep subseafloor sedimentary metagenomes.</title>
        <authorList>
            <person name="Kawai M."/>
            <person name="Futagami T."/>
            <person name="Toyoda A."/>
            <person name="Takaki Y."/>
            <person name="Nishi S."/>
            <person name="Hori S."/>
            <person name="Arai W."/>
            <person name="Tsubouchi T."/>
            <person name="Morono Y."/>
            <person name="Uchiyama I."/>
            <person name="Ito T."/>
            <person name="Fujiyama A."/>
            <person name="Inagaki F."/>
            <person name="Takami H."/>
        </authorList>
    </citation>
    <scope>NUCLEOTIDE SEQUENCE</scope>
    <source>
        <strain evidence="6">Expedition CK06-06</strain>
    </source>
</reference>
<comment type="pathway">
    <text evidence="1">Purine metabolism; IMP biosynthesis via de novo pathway; N(2)-formyl-N(1)-(5-phospho-D-ribosyl)glycinamide from N(1)-(5-phospho-D-ribosyl)glycinamide (10-formyl THF route): step 1/1.</text>
</comment>
<dbReference type="GO" id="GO:0004644">
    <property type="term" value="F:phosphoribosylglycinamide formyltransferase activity"/>
    <property type="evidence" value="ECO:0007669"/>
    <property type="project" value="UniProtKB-EC"/>
</dbReference>
<gene>
    <name evidence="6" type="ORF">S01H4_38228</name>
</gene>
<comment type="caution">
    <text evidence="6">The sequence shown here is derived from an EMBL/GenBank/DDBJ whole genome shotgun (WGS) entry which is preliminary data.</text>
</comment>
<sequence length="135" mass="14829">MRLGIYASGNGSNLQAIIDAVESSYLKDIEVAVVISNNRYSNALLRASKNNIPSYYVDSRLMDVDGVKILQTYKVDLVVLAGFLKKVGPRTLKAYKGKIINIHPALLPRHGGIGMYGNRVHKKVLEAKDKETGVT</sequence>
<evidence type="ECO:0000256" key="1">
    <source>
        <dbReference type="ARBA" id="ARBA00005054"/>
    </source>
</evidence>
<evidence type="ECO:0000256" key="4">
    <source>
        <dbReference type="ARBA" id="ARBA00022755"/>
    </source>
</evidence>
<protein>
    <recommendedName>
        <fullName evidence="2">phosphoribosylglycinamide formyltransferase 1</fullName>
        <ecNumber evidence="2">2.1.2.2</ecNumber>
    </recommendedName>
</protein>
<dbReference type="EC" id="2.1.2.2" evidence="2"/>
<dbReference type="PANTHER" id="PTHR43369:SF2">
    <property type="entry name" value="PHOSPHORIBOSYLGLYCINAMIDE FORMYLTRANSFERASE"/>
    <property type="match status" value="1"/>
</dbReference>
<dbReference type="AlphaFoldDB" id="X1D995"/>
<name>X1D995_9ZZZZ</name>
<evidence type="ECO:0000259" key="5">
    <source>
        <dbReference type="Pfam" id="PF00551"/>
    </source>
</evidence>
<dbReference type="Pfam" id="PF00551">
    <property type="entry name" value="Formyl_trans_N"/>
    <property type="match status" value="1"/>
</dbReference>
<keyword evidence="4" id="KW-0658">Purine biosynthesis</keyword>
<accession>X1D995</accession>
<organism evidence="6">
    <name type="scientific">marine sediment metagenome</name>
    <dbReference type="NCBI Taxonomy" id="412755"/>
    <lineage>
        <taxon>unclassified sequences</taxon>
        <taxon>metagenomes</taxon>
        <taxon>ecological metagenomes</taxon>
    </lineage>
</organism>
<dbReference type="EMBL" id="BART01020604">
    <property type="protein sequence ID" value="GAH04875.1"/>
    <property type="molecule type" value="Genomic_DNA"/>
</dbReference>
<dbReference type="InterPro" id="IPR002376">
    <property type="entry name" value="Formyl_transf_N"/>
</dbReference>
<dbReference type="GO" id="GO:0006189">
    <property type="term" value="P:'de novo' IMP biosynthetic process"/>
    <property type="evidence" value="ECO:0007669"/>
    <property type="project" value="TreeGrafter"/>
</dbReference>
<evidence type="ECO:0000313" key="6">
    <source>
        <dbReference type="EMBL" id="GAH04875.1"/>
    </source>
</evidence>
<keyword evidence="3" id="KW-0808">Transferase</keyword>
<feature type="domain" description="Formyl transferase N-terminal" evidence="5">
    <location>
        <begin position="2"/>
        <end position="135"/>
    </location>
</feature>
<dbReference type="Gene3D" id="3.40.50.170">
    <property type="entry name" value="Formyl transferase, N-terminal domain"/>
    <property type="match status" value="1"/>
</dbReference>
<dbReference type="SUPFAM" id="SSF53328">
    <property type="entry name" value="Formyltransferase"/>
    <property type="match status" value="1"/>
</dbReference>
<evidence type="ECO:0000256" key="3">
    <source>
        <dbReference type="ARBA" id="ARBA00022679"/>
    </source>
</evidence>
<feature type="non-terminal residue" evidence="6">
    <location>
        <position position="135"/>
    </location>
</feature>